<keyword evidence="2" id="KW-1185">Reference proteome</keyword>
<gene>
    <name evidence="1" type="ORF">HMPREF9710_01179</name>
</gene>
<protein>
    <submittedName>
        <fullName evidence="1">Uncharacterized protein</fullName>
    </submittedName>
</protein>
<dbReference type="Proteomes" id="UP000009874">
    <property type="component" value="Unassembled WGS sequence"/>
</dbReference>
<proteinExistence type="predicted"/>
<evidence type="ECO:0000313" key="1">
    <source>
        <dbReference type="EMBL" id="EKU83538.1"/>
    </source>
</evidence>
<dbReference type="STRING" id="47229.LO55_1778"/>
<comment type="caution">
    <text evidence="1">The sequence shown here is derived from an EMBL/GenBank/DDBJ whole genome shotgun (WGS) entry which is preliminary data.</text>
</comment>
<evidence type="ECO:0000313" key="2">
    <source>
        <dbReference type="Proteomes" id="UP000009874"/>
    </source>
</evidence>
<dbReference type="AlphaFoldDB" id="K9DH32"/>
<sequence length="208" mass="21896">MSPMPTRPRFLFHTPTRRLFAIGAGTAAARCWRASTPPCRVLMGGVEREVRVEVDPAAMAALGVTVTDLSRALAAVSRDAWVAARDDVAGPLHEGEQGAVVAGVQGHRLAVAGDGLACHVPHHVAAGERRHRLAYAAPGHGAHARPQLAEFDGFHQVVVGAGIQAGDALGHLGTRSRMAAASMASSSTSRMFMGRTRKSLTGQYSRPR</sequence>
<accession>K9DH32</accession>
<dbReference type="EMBL" id="AGZI01000013">
    <property type="protein sequence ID" value="EKU83538.1"/>
    <property type="molecule type" value="Genomic_DNA"/>
</dbReference>
<dbReference type="HOGENOM" id="CLU_1319675_0_0_4"/>
<dbReference type="InterPro" id="IPR027463">
    <property type="entry name" value="AcrB_DN_DC_subdom"/>
</dbReference>
<name>K9DH32_9BURK</name>
<reference evidence="1 2" key="1">
    <citation type="submission" date="2012-09" db="EMBL/GenBank/DDBJ databases">
        <title>The Genome Sequence of Massilia timonae CCUG 45783.</title>
        <authorList>
            <consortium name="The Broad Institute Genome Sequencing Platform"/>
            <person name="Earl A."/>
            <person name="Ward D."/>
            <person name="Feldgarden M."/>
            <person name="Gevers D."/>
            <person name="Huys G."/>
            <person name="Walker B."/>
            <person name="Young S.K."/>
            <person name="Zeng Q."/>
            <person name="Gargeya S."/>
            <person name="Fitzgerald M."/>
            <person name="Haas B."/>
            <person name="Abouelleil A."/>
            <person name="Alvarado L."/>
            <person name="Arachchi H.M."/>
            <person name="Berlin A.M."/>
            <person name="Chapman S.B."/>
            <person name="Goldberg J."/>
            <person name="Griggs A."/>
            <person name="Gujja S."/>
            <person name="Hansen M."/>
            <person name="Howarth C."/>
            <person name="Imamovic A."/>
            <person name="Larimer J."/>
            <person name="McCowen C."/>
            <person name="Montmayeur A."/>
            <person name="Murphy C."/>
            <person name="Neiman D."/>
            <person name="Pearson M."/>
            <person name="Priest M."/>
            <person name="Roberts A."/>
            <person name="Saif S."/>
            <person name="Shea T."/>
            <person name="Sisk P."/>
            <person name="Sykes S."/>
            <person name="Wortman J."/>
            <person name="Nusbaum C."/>
            <person name="Birren B."/>
        </authorList>
    </citation>
    <scope>NUCLEOTIDE SEQUENCE [LARGE SCALE GENOMIC DNA]</scope>
    <source>
        <strain evidence="1 2">CCUG 45783</strain>
    </source>
</reference>
<dbReference type="SUPFAM" id="SSF82714">
    <property type="entry name" value="Multidrug efflux transporter AcrB TolC docking domain, DN and DC subdomains"/>
    <property type="match status" value="1"/>
</dbReference>
<organism evidence="1 2">
    <name type="scientific">Massilia timonae CCUG 45783</name>
    <dbReference type="NCBI Taxonomy" id="883126"/>
    <lineage>
        <taxon>Bacteria</taxon>
        <taxon>Pseudomonadati</taxon>
        <taxon>Pseudomonadota</taxon>
        <taxon>Betaproteobacteria</taxon>
        <taxon>Burkholderiales</taxon>
        <taxon>Oxalobacteraceae</taxon>
        <taxon>Telluria group</taxon>
        <taxon>Massilia</taxon>
    </lineage>
</organism>